<sequence length="1529" mass="170115">MFLGSEWLHDEMINAGTDYILRRLPPGSRDRILNCLFIQTLANTRARSETYQPARFSPIERSIRAGQIDVVWFPLHVSGNHWTLLKIVLSTQTIAFADSLGGTPPSNELELVRWWLQSIIPNSPMFAVVEPDFVFPLQEDGHSCGVVVLSFLAATLLKHNEWAPERARRCRMEWFLCLSEAFADEDELVGLHLFLASSFSDLVYVEQDIIDGDLEGYATTPEPSDYESMDGRSDGNNTDYDFCDVDVDSVSAPFPITAGSVPITDSEVLGAHCPPASTLQLDDVDLCLDTELPTTKPLAPTESSPPFTRATSPRTSFFDDDSLMSDTSDSDSDCGHRRRKRTRSAEPKPGSSWAKQKALRDAAKLQEFVAHAARVATFRNKILAEDPSAEFDNSDVRRVRCSNCAQWVEMRLLYDLRRWKEHRKTAKCIKAQGSGLKSQSLFTLGFKKLPKQPSILLPPLQSFPCPGLSAESNEKIATYLARTAVAGGGAPSRSRIIKSLFPNEELTWKDLEPQQQRMVLRRELNLQRWKLGRSVGAVFAVHCLRDVLAHVASDVKPCDPCLSLYKLHTFQVAINRPMPDEKRMKFVPEVYRDLELGGLYLKHRGLRELVELEDGRSPWLKFAMGCADKSHDSDTLTGMIRALVIKQSRLSQGKSLKNMTYTTEFSQFCDLLASTSPKAYETFRKHFGGPGLRSQRQKRAKMPEFLPGINAFNVWRARTVLDTLKYEGPLALSWDDTSLEAALTIHQKSKEVCVILGSVEGAITVNEGDDLDALFEHAKLNKADKYCELTAAFQLPAVARGSSVTAQELSNMHFNLMNLLHNVDIHPVSMASDGAEVERSMQRMVADAAPKYYTYTIPNPNPACSVFLRIAMFFGDFPAVFVQDSKHGLKTARNQIYSGARILIIGFFVVIYCFLRDIAMNIAGPLFARDVEKVDRQDDRAAARVFSAATLDFVLKQQPEDSDALVAYLFVLGELIDAWQNRNISHRDRAKMALRARFFLVAWRTHISTHPDYNLSTHFISRESCDIFITLCDSLLSLIVVYRLLPHLSIPSLATLYGDFTYADLERKLRALMMGAFGNLSADEQAAQAASGYHHTYFKADDIDLAVLMRYPTDAELADASKFALEEASALLAHLGINAEKMFAQPNSEPASWTPPSTARGPQTLHELLELYQLSPPSSSKDEEDGEVCQMALVADSVEQSRAIENLPDSTDESLTVIRSEIMSQLSLPMFGPTSLPSPCDRALGLISNRKLAGNVLVSERMRHQTKFTAKAIRQHGRLSTVMLNRTENAPEADKGPSLREKLVARLAAKIPPSDLSNATSGVDRRVRHAGTYGGGSTGTNDTRAKNKATVQKVAATTFVNHRARFFAKFQSVHENMYFANISEINPLKPGHFFIALKPGACSEIVLCQVVTMFTKNTFHDWIPFTTSVGTPSYIYATVYTNVSDNIFTSISCRTLTCPTVLQLPRTHILLSLASFSSTISVLHVSTVEGQPHSLVTLCDKSQELLARLRELRPAVASAVKELSTASKA</sequence>
<evidence type="ECO:0000259" key="5">
    <source>
        <dbReference type="PROSITE" id="PS50600"/>
    </source>
</evidence>
<evidence type="ECO:0000256" key="1">
    <source>
        <dbReference type="ARBA" id="ARBA00005234"/>
    </source>
</evidence>
<protein>
    <recommendedName>
        <fullName evidence="5">Ubiquitin-like protease family profile domain-containing protein</fullName>
    </recommendedName>
</protein>
<proteinExistence type="inferred from homology"/>
<feature type="domain" description="Ubiquitin-like protease family profile" evidence="5">
    <location>
        <begin position="1"/>
        <end position="155"/>
    </location>
</feature>
<accession>A0AAW0BHY7</accession>
<keyword evidence="2" id="KW-0645">Protease</keyword>
<keyword evidence="7" id="KW-1185">Reference proteome</keyword>
<dbReference type="GO" id="GO:0008234">
    <property type="term" value="F:cysteine-type peptidase activity"/>
    <property type="evidence" value="ECO:0007669"/>
    <property type="project" value="InterPro"/>
</dbReference>
<dbReference type="GO" id="GO:0006508">
    <property type="term" value="P:proteolysis"/>
    <property type="evidence" value="ECO:0007669"/>
    <property type="project" value="UniProtKB-KW"/>
</dbReference>
<organism evidence="6 7">
    <name type="scientific">Favolaschia claudopus</name>
    <dbReference type="NCBI Taxonomy" id="2862362"/>
    <lineage>
        <taxon>Eukaryota</taxon>
        <taxon>Fungi</taxon>
        <taxon>Dikarya</taxon>
        <taxon>Basidiomycota</taxon>
        <taxon>Agaricomycotina</taxon>
        <taxon>Agaricomycetes</taxon>
        <taxon>Agaricomycetidae</taxon>
        <taxon>Agaricales</taxon>
        <taxon>Marasmiineae</taxon>
        <taxon>Mycenaceae</taxon>
        <taxon>Favolaschia</taxon>
    </lineage>
</organism>
<feature type="compositionally biased region" description="Polar residues" evidence="4">
    <location>
        <begin position="301"/>
        <end position="314"/>
    </location>
</feature>
<dbReference type="InterPro" id="IPR003653">
    <property type="entry name" value="Peptidase_C48_C"/>
</dbReference>
<dbReference type="Gene3D" id="3.40.395.10">
    <property type="entry name" value="Adenoviral Proteinase, Chain A"/>
    <property type="match status" value="1"/>
</dbReference>
<evidence type="ECO:0000313" key="6">
    <source>
        <dbReference type="EMBL" id="KAK7025879.1"/>
    </source>
</evidence>
<dbReference type="Proteomes" id="UP001362999">
    <property type="component" value="Unassembled WGS sequence"/>
</dbReference>
<dbReference type="SUPFAM" id="SSF54001">
    <property type="entry name" value="Cysteine proteinases"/>
    <property type="match status" value="1"/>
</dbReference>
<gene>
    <name evidence="6" type="ORF">R3P38DRAFT_3193509</name>
</gene>
<dbReference type="PROSITE" id="PS50600">
    <property type="entry name" value="ULP_PROTEASE"/>
    <property type="match status" value="1"/>
</dbReference>
<feature type="compositionally biased region" description="Acidic residues" evidence="4">
    <location>
        <begin position="318"/>
        <end position="332"/>
    </location>
</feature>
<reference evidence="6 7" key="1">
    <citation type="journal article" date="2024" name="J Genomics">
        <title>Draft genome sequencing and assembly of Favolaschia claudopus CIRM-BRFM 2984 isolated from oak limbs.</title>
        <authorList>
            <person name="Navarro D."/>
            <person name="Drula E."/>
            <person name="Chaduli D."/>
            <person name="Cazenave R."/>
            <person name="Ahrendt S."/>
            <person name="Wang J."/>
            <person name="Lipzen A."/>
            <person name="Daum C."/>
            <person name="Barry K."/>
            <person name="Grigoriev I.V."/>
            <person name="Favel A."/>
            <person name="Rosso M.N."/>
            <person name="Martin F."/>
        </authorList>
    </citation>
    <scope>NUCLEOTIDE SEQUENCE [LARGE SCALE GENOMIC DNA]</scope>
    <source>
        <strain evidence="6 7">CIRM-BRFM 2984</strain>
    </source>
</reference>
<dbReference type="InterPro" id="IPR038765">
    <property type="entry name" value="Papain-like_cys_pep_sf"/>
</dbReference>
<comment type="caution">
    <text evidence="6">The sequence shown here is derived from an EMBL/GenBank/DDBJ whole genome shotgun (WGS) entry which is preliminary data.</text>
</comment>
<dbReference type="GO" id="GO:0019783">
    <property type="term" value="F:ubiquitin-like protein peptidase activity"/>
    <property type="evidence" value="ECO:0007669"/>
    <property type="project" value="UniProtKB-ARBA"/>
</dbReference>
<feature type="region of interest" description="Disordered" evidence="4">
    <location>
        <begin position="293"/>
        <end position="354"/>
    </location>
</feature>
<evidence type="ECO:0000256" key="4">
    <source>
        <dbReference type="SAM" id="MobiDB-lite"/>
    </source>
</evidence>
<name>A0AAW0BHY7_9AGAR</name>
<comment type="similarity">
    <text evidence="1">Belongs to the peptidase C48 family.</text>
</comment>
<evidence type="ECO:0000313" key="7">
    <source>
        <dbReference type="Proteomes" id="UP001362999"/>
    </source>
</evidence>
<evidence type="ECO:0000256" key="3">
    <source>
        <dbReference type="ARBA" id="ARBA00022801"/>
    </source>
</evidence>
<keyword evidence="3" id="KW-0378">Hydrolase</keyword>
<dbReference type="EMBL" id="JAWWNJ010000033">
    <property type="protein sequence ID" value="KAK7025879.1"/>
    <property type="molecule type" value="Genomic_DNA"/>
</dbReference>
<evidence type="ECO:0000256" key="2">
    <source>
        <dbReference type="ARBA" id="ARBA00022670"/>
    </source>
</evidence>
<dbReference type="Pfam" id="PF02902">
    <property type="entry name" value="Peptidase_C48"/>
    <property type="match status" value="1"/>
</dbReference>